<feature type="domain" description="CHAT" evidence="2">
    <location>
        <begin position="888"/>
        <end position="1171"/>
    </location>
</feature>
<dbReference type="RefSeq" id="XP_031562506.1">
    <property type="nucleotide sequence ID" value="XM_031706646.1"/>
</dbReference>
<dbReference type="RefSeq" id="XP_031562505.1">
    <property type="nucleotide sequence ID" value="XM_031706645.1"/>
</dbReference>
<feature type="repeat" description="TPR" evidence="1">
    <location>
        <begin position="128"/>
        <end position="161"/>
    </location>
</feature>
<evidence type="ECO:0000259" key="2">
    <source>
        <dbReference type="Pfam" id="PF12770"/>
    </source>
</evidence>
<protein>
    <submittedName>
        <fullName evidence="4 5">Tetratricopeptide repeat protein 28-like</fullName>
    </submittedName>
</protein>
<evidence type="ECO:0000256" key="1">
    <source>
        <dbReference type="PROSITE-ProRule" id="PRU00339"/>
    </source>
</evidence>
<dbReference type="Pfam" id="PF12770">
    <property type="entry name" value="CHAT"/>
    <property type="match status" value="1"/>
</dbReference>
<dbReference type="AlphaFoldDB" id="A0A6P8I4V3"/>
<sequence length="1177" mass="131941">MEVWKIKLFIRICVLCPDLHHLKEEELICLIEECLVVALFLEDVVTQRISYLLLGTLYKQIHQIERAIEYYKKHLHIANEMGDIKGEFTAYERLANAYDLLGDFREAIKHHKKCLNIAEEMGYKIEEGTAYGKLGNDYQSLGEYHKAIEYHEKCLSIGVEIGDRKIESDACCNLGNAYQSLGKYQKAIEYQEKHLGITIEISDTAGKAVAYGNLGIIYRSLGNYQKAIEYQEKSLDIALSIGQRKLEGHAYGNLGNAYQSLGKYQKATEYLDKCLGIATEIGDKEAKRNAYGSLGNICRSQGKYQEAMEHHKKCLSIVIEIGDRRGEGAAYGDIGSTYKSIGKYPEAIDYFKKRLIICKEIGDRQGEESANGNMGTVYHALGKYHEATMYQKNCLSTAIEIGDRQNEIATYSNLGNAYQSLGKYQKAIKYYEKSLKNAKEITLKREEQVAYGNLGTVYQALGKYHEAIKIHKKSLSIAIEIGDRGNEGVSYGNLGHAYYALKKYHEAKDYYEKRLSIAMEIGDREGEGAAYGSIGTIYRFFANYQKAIEYHEKSLNIAIEIGDRPREGNAYGNLGVAYWSLGTYYGQIEYQEKCHGIAKEIGDTEREGVTNGSITRELHSLEKYQEAIEYHKKHLSIAVEIDDRNGQVHAHLSIGTCYAYLAKLQDSDLNINIMMKKAESHLKKSIGTFESLFDDLDQDQYKISIVETYIGCYTALALVYVETQQTDEALLVSDRGRARALGDLLTLKYSMDKETTSKSAFIQVTDIEMFLSTCNFGILFYALFRDELDANIWVLSHQSPPYFHPSKIKGSISNLVEKSYNKLKVREGIKCEDRSLGLPDVEDQDIENERVSSLILDQNTTKEGESDKVDNKTDARCIYDEDHDTDEKPLELLYDELIAPVHHMLVQDEIVIIPDGGLYMVPFAAFQDPKTGQFLSETKRIRLAPSLATLKVLQESSDDEHDRTGALIVGNPKIGQVEFEGSVRSFIDLPGAEDEAKEIAKLFGVEPLIGSQATKEAVLQKLHVGVSVIHFAAHGSEKNGQILLAPSASSLATNSIPDEEDFVLTMKKVQESGIRAQLVVLSCCHSGRGEIKAEGVVGMSRAFLAAGARAVVASLWAIGDNATKEFMLKFYSHLKRGKSASKSLQQAMNNMRETETYMEPKHWAGFFLIGDDVTISV</sequence>
<dbReference type="GeneID" id="116298257"/>
<evidence type="ECO:0000313" key="4">
    <source>
        <dbReference type="RefSeq" id="XP_031562505.1"/>
    </source>
</evidence>
<dbReference type="KEGG" id="aten:116298257"/>
<dbReference type="Proteomes" id="UP000515163">
    <property type="component" value="Unplaced"/>
</dbReference>
<evidence type="ECO:0000313" key="3">
    <source>
        <dbReference type="Proteomes" id="UP000515163"/>
    </source>
</evidence>
<dbReference type="SMART" id="SM00028">
    <property type="entry name" value="TPR"/>
    <property type="match status" value="14"/>
</dbReference>
<dbReference type="PANTHER" id="PTHR10098">
    <property type="entry name" value="RAPSYN-RELATED"/>
    <property type="match status" value="1"/>
</dbReference>
<dbReference type="Gene3D" id="1.25.40.10">
    <property type="entry name" value="Tetratricopeptide repeat domain"/>
    <property type="match status" value="5"/>
</dbReference>
<feature type="repeat" description="TPR" evidence="1">
    <location>
        <begin position="208"/>
        <end position="241"/>
    </location>
</feature>
<evidence type="ECO:0000313" key="5">
    <source>
        <dbReference type="RefSeq" id="XP_031562506.1"/>
    </source>
</evidence>
<feature type="repeat" description="TPR" evidence="1">
    <location>
        <begin position="328"/>
        <end position="361"/>
    </location>
</feature>
<organism evidence="3 5">
    <name type="scientific">Actinia tenebrosa</name>
    <name type="common">Australian red waratah sea anemone</name>
    <dbReference type="NCBI Taxonomy" id="6105"/>
    <lineage>
        <taxon>Eukaryota</taxon>
        <taxon>Metazoa</taxon>
        <taxon>Cnidaria</taxon>
        <taxon>Anthozoa</taxon>
        <taxon>Hexacorallia</taxon>
        <taxon>Actiniaria</taxon>
        <taxon>Actiniidae</taxon>
        <taxon>Actinia</taxon>
    </lineage>
</organism>
<dbReference type="PROSITE" id="PS50005">
    <property type="entry name" value="TPR"/>
    <property type="match status" value="9"/>
</dbReference>
<dbReference type="Pfam" id="PF13424">
    <property type="entry name" value="TPR_12"/>
    <property type="match status" value="6"/>
</dbReference>
<dbReference type="Pfam" id="PF13176">
    <property type="entry name" value="TPR_7"/>
    <property type="match status" value="1"/>
</dbReference>
<reference evidence="4 5" key="1">
    <citation type="submission" date="2025-04" db="UniProtKB">
        <authorList>
            <consortium name="RefSeq"/>
        </authorList>
    </citation>
    <scope>IDENTIFICATION</scope>
    <source>
        <tissue evidence="4 5">Tentacle</tissue>
    </source>
</reference>
<keyword evidence="1" id="KW-0802">TPR repeat</keyword>
<dbReference type="SUPFAM" id="SSF48452">
    <property type="entry name" value="TPR-like"/>
    <property type="match status" value="4"/>
</dbReference>
<accession>A0A6P8I4V3</accession>
<name>A0A6P8I4V3_ACTTE</name>
<dbReference type="OrthoDB" id="5961805at2759"/>
<feature type="repeat" description="TPR" evidence="1">
    <location>
        <begin position="48"/>
        <end position="81"/>
    </location>
</feature>
<feature type="repeat" description="TPR" evidence="1">
    <location>
        <begin position="88"/>
        <end position="121"/>
    </location>
</feature>
<feature type="repeat" description="TPR" evidence="1">
    <location>
        <begin position="408"/>
        <end position="441"/>
    </location>
</feature>
<feature type="repeat" description="TPR" evidence="1">
    <location>
        <begin position="448"/>
        <end position="481"/>
    </location>
</feature>
<dbReference type="PANTHER" id="PTHR10098:SF108">
    <property type="entry name" value="TETRATRICOPEPTIDE REPEAT PROTEIN 28"/>
    <property type="match status" value="1"/>
</dbReference>
<dbReference type="InterPro" id="IPR019734">
    <property type="entry name" value="TPR_rpt"/>
</dbReference>
<proteinExistence type="predicted"/>
<feature type="repeat" description="TPR" evidence="1">
    <location>
        <begin position="248"/>
        <end position="281"/>
    </location>
</feature>
<dbReference type="InterPro" id="IPR011990">
    <property type="entry name" value="TPR-like_helical_dom_sf"/>
</dbReference>
<gene>
    <name evidence="4 5" type="primary">LOC116298257</name>
</gene>
<dbReference type="Pfam" id="PF13181">
    <property type="entry name" value="TPR_8"/>
    <property type="match status" value="1"/>
</dbReference>
<feature type="repeat" description="TPR" evidence="1">
    <location>
        <begin position="488"/>
        <end position="521"/>
    </location>
</feature>
<keyword evidence="3" id="KW-1185">Reference proteome</keyword>
<dbReference type="PROSITE" id="PS50293">
    <property type="entry name" value="TPR_REGION"/>
    <property type="match status" value="2"/>
</dbReference>
<dbReference type="InterPro" id="IPR024983">
    <property type="entry name" value="CHAT_dom"/>
</dbReference>